<dbReference type="Pfam" id="PF13431">
    <property type="entry name" value="TPR_17"/>
    <property type="match status" value="1"/>
</dbReference>
<dbReference type="InterPro" id="IPR019734">
    <property type="entry name" value="TPR_rpt"/>
</dbReference>
<dbReference type="PROSITE" id="PS50005">
    <property type="entry name" value="TPR"/>
    <property type="match status" value="5"/>
</dbReference>
<dbReference type="Pfam" id="PF00515">
    <property type="entry name" value="TPR_1"/>
    <property type="match status" value="1"/>
</dbReference>
<dbReference type="EMBL" id="SRMO01000100">
    <property type="protein sequence ID" value="TGG89955.1"/>
    <property type="molecule type" value="Genomic_DNA"/>
</dbReference>
<dbReference type="Pfam" id="PF13414">
    <property type="entry name" value="TPR_11"/>
    <property type="match status" value="2"/>
</dbReference>
<feature type="repeat" description="TPR" evidence="1">
    <location>
        <begin position="185"/>
        <end position="218"/>
    </location>
</feature>
<gene>
    <name evidence="2" type="ORF">ERJ67_11670</name>
</gene>
<dbReference type="AlphaFoldDB" id="A0A524RKD4"/>
<feature type="repeat" description="TPR" evidence="1">
    <location>
        <begin position="151"/>
        <end position="184"/>
    </location>
</feature>
<feature type="repeat" description="TPR" evidence="1">
    <location>
        <begin position="219"/>
        <end position="252"/>
    </location>
</feature>
<proteinExistence type="predicted"/>
<dbReference type="InterPro" id="IPR052943">
    <property type="entry name" value="TMTC_O-mannosyl-trnsfr"/>
</dbReference>
<organism evidence="2 3">
    <name type="scientific">Aphanocapsa feldmannii 277cV</name>
    <dbReference type="NCBI Taxonomy" id="2507553"/>
    <lineage>
        <taxon>Bacteria</taxon>
        <taxon>Bacillati</taxon>
        <taxon>Cyanobacteriota</taxon>
        <taxon>Cyanophyceae</taxon>
        <taxon>Oscillatoriophycideae</taxon>
        <taxon>Chroococcales</taxon>
        <taxon>Microcystaceae</taxon>
        <taxon>Aphanocapsa</taxon>
    </lineage>
</organism>
<comment type="caution">
    <text evidence="2">The sequence shown here is derived from an EMBL/GenBank/DDBJ whole genome shotgun (WGS) entry which is preliminary data.</text>
</comment>
<dbReference type="SUPFAM" id="SSF48452">
    <property type="entry name" value="TPR-like"/>
    <property type="match status" value="1"/>
</dbReference>
<dbReference type="PANTHER" id="PTHR44809">
    <property type="match status" value="1"/>
</dbReference>
<evidence type="ECO:0000313" key="3">
    <source>
        <dbReference type="Proteomes" id="UP000317990"/>
    </source>
</evidence>
<dbReference type="Gene3D" id="3.40.50.2000">
    <property type="entry name" value="Glycogen Phosphorylase B"/>
    <property type="match status" value="1"/>
</dbReference>
<sequence length="609" mass="68096">MSSKRKGFAKSNDAQSKRAQQALNLIHQGKLEEAEFIYRKLIQEGVRNEGVFSNLAAICGRQGKSQEMIALLKESLSIKPNYPDALYNLGNILQKQGDLEAAITSYKKILSVKTNYPEVLNNLGIALKRQGDLEAAIASYRKALAIKPNYPEALNNLGIALKRQGALEAAIASYKNALAIKPNYSEALYNLGNALQEQGDLEAAIASYRKALSIKPNYPGALTNLGNSLQEQGDLESAIASYRKALSINPHHPDAHFNLSYVLLLSGDYDNGWKGYEWRFHKREAAETHAHPQVEQWNGHNYCSGKKLILVSEQGLGDTLQFMRYVPYLKNMGMDVSLCAPPKLHGLIQSSGITTSLYTPEEANTITTGKWLPLLSLPRYLNIRSDNPLVDTPYIKVPEQKILKWKQKLATEKRPVIGINWQGNIHIQNSKTIDRSLPLNTFAPIIEMPEFSLLSLQKGFGSEQLTDCSFLHRFVGCQGEISQIWDFVETAAMILNCDLIITSDTAVAHLAGGLGKPTWLLLRNVPDWRWGIAGETSFWYPSMRLFRQRERGNWPEVMQRVVTALESFASSCVNAPAPAKEGRSDFHPRLLDRVARQERHSGDQIRIIS</sequence>
<accession>A0A524RKD4</accession>
<name>A0A524RKD4_9CHRO</name>
<feature type="repeat" description="TPR" evidence="1">
    <location>
        <begin position="117"/>
        <end position="150"/>
    </location>
</feature>
<protein>
    <submittedName>
        <fullName evidence="2">Tetratricopeptide repeat protein</fullName>
    </submittedName>
</protein>
<evidence type="ECO:0000256" key="1">
    <source>
        <dbReference type="PROSITE-ProRule" id="PRU00339"/>
    </source>
</evidence>
<dbReference type="Gene3D" id="1.25.40.10">
    <property type="entry name" value="Tetratricopeptide repeat domain"/>
    <property type="match status" value="4"/>
</dbReference>
<dbReference type="PANTHER" id="PTHR44809:SF1">
    <property type="entry name" value="PROTEIN O-MANNOSYL-TRANSFERASE TMTC1"/>
    <property type="match status" value="1"/>
</dbReference>
<keyword evidence="1" id="KW-0802">TPR repeat</keyword>
<dbReference type="Proteomes" id="UP000317990">
    <property type="component" value="Unassembled WGS sequence"/>
</dbReference>
<dbReference type="PROSITE" id="PS50293">
    <property type="entry name" value="TPR_REGION"/>
    <property type="match status" value="3"/>
</dbReference>
<feature type="repeat" description="TPR" evidence="1">
    <location>
        <begin position="83"/>
        <end position="116"/>
    </location>
</feature>
<dbReference type="SUPFAM" id="SSF53756">
    <property type="entry name" value="UDP-Glycosyltransferase/glycogen phosphorylase"/>
    <property type="match status" value="1"/>
</dbReference>
<evidence type="ECO:0000313" key="2">
    <source>
        <dbReference type="EMBL" id="TGG89955.1"/>
    </source>
</evidence>
<reference evidence="2 3" key="1">
    <citation type="journal article" date="2019" name="mSystems">
        <title>Life at home and on the roam: Genomic adaptions reflect the dual lifestyle of an intracellular, facultative symbiont.</title>
        <authorList>
            <person name="Burgsdorf I."/>
        </authorList>
    </citation>
    <scope>NUCLEOTIDE SEQUENCE [LARGE SCALE GENOMIC DNA]</scope>
    <source>
        <strain evidence="2">277cV</strain>
    </source>
</reference>
<dbReference type="InterPro" id="IPR011990">
    <property type="entry name" value="TPR-like_helical_dom_sf"/>
</dbReference>
<dbReference type="SMART" id="SM00028">
    <property type="entry name" value="TPR"/>
    <property type="match status" value="6"/>
</dbReference>